<keyword evidence="3" id="KW-1185">Reference proteome</keyword>
<feature type="compositionally biased region" description="Polar residues" evidence="1">
    <location>
        <begin position="1"/>
        <end position="14"/>
    </location>
</feature>
<accession>A0A0J1BDB4</accession>
<name>A0A0J1BDB4_RHOIS</name>
<feature type="compositionally biased region" description="Polar residues" evidence="1">
    <location>
        <begin position="29"/>
        <end position="40"/>
    </location>
</feature>
<organism evidence="2 3">
    <name type="scientific">Rhodopirellula islandica</name>
    <dbReference type="NCBI Taxonomy" id="595434"/>
    <lineage>
        <taxon>Bacteria</taxon>
        <taxon>Pseudomonadati</taxon>
        <taxon>Planctomycetota</taxon>
        <taxon>Planctomycetia</taxon>
        <taxon>Pirellulales</taxon>
        <taxon>Pirellulaceae</taxon>
        <taxon>Rhodopirellula</taxon>
    </lineage>
</organism>
<comment type="caution">
    <text evidence="2">The sequence shown here is derived from an EMBL/GenBank/DDBJ whole genome shotgun (WGS) entry which is preliminary data.</text>
</comment>
<evidence type="ECO:0000313" key="2">
    <source>
        <dbReference type="EMBL" id="KLU04593.1"/>
    </source>
</evidence>
<sequence>MVNETTEQLGTTVPSLLRTLDRNREVDASEQTISSHNGNKTAGVVPNLPP</sequence>
<dbReference type="EMBL" id="LECT01000028">
    <property type="protein sequence ID" value="KLU04593.1"/>
    <property type="molecule type" value="Genomic_DNA"/>
</dbReference>
<evidence type="ECO:0000256" key="1">
    <source>
        <dbReference type="SAM" id="MobiDB-lite"/>
    </source>
</evidence>
<evidence type="ECO:0000313" key="3">
    <source>
        <dbReference type="Proteomes" id="UP000036367"/>
    </source>
</evidence>
<protein>
    <submittedName>
        <fullName evidence="2">Uncharacterized protein</fullName>
    </submittedName>
</protein>
<proteinExistence type="predicted"/>
<dbReference type="Proteomes" id="UP000036367">
    <property type="component" value="Unassembled WGS sequence"/>
</dbReference>
<dbReference type="AlphaFoldDB" id="A0A0J1BDB4"/>
<feature type="region of interest" description="Disordered" evidence="1">
    <location>
        <begin position="1"/>
        <end position="50"/>
    </location>
</feature>
<gene>
    <name evidence="2" type="ORF">RISK_003647</name>
</gene>
<reference evidence="2" key="1">
    <citation type="submission" date="2015-05" db="EMBL/GenBank/DDBJ databases">
        <title>Permanent draft genome of Rhodopirellula islandicus K833.</title>
        <authorList>
            <person name="Kizina J."/>
            <person name="Richter M."/>
            <person name="Glockner F.O."/>
            <person name="Harder J."/>
        </authorList>
    </citation>
    <scope>NUCLEOTIDE SEQUENCE [LARGE SCALE GENOMIC DNA]</scope>
    <source>
        <strain evidence="2">K833</strain>
    </source>
</reference>